<dbReference type="InterPro" id="IPR005746">
    <property type="entry name" value="Thioredoxin"/>
</dbReference>
<keyword evidence="2" id="KW-1015">Disulfide bond</keyword>
<evidence type="ECO:0000313" key="5">
    <source>
        <dbReference type="Proteomes" id="UP000039046"/>
    </source>
</evidence>
<dbReference type="NCBIfam" id="TIGR01068">
    <property type="entry name" value="thioredoxin"/>
    <property type="match status" value="1"/>
</dbReference>
<dbReference type="PRINTS" id="PR00421">
    <property type="entry name" value="THIOREDOXIN"/>
</dbReference>
<sequence>MLSRAIRTSTFRSLPFASTRFFHATRPAMTVHIVKTADEFNSAIKNNKVVLVDCFAEWCGPCKAIAPILEKHSNSEEFKDVHFLKFDVEEIPDITAQLNIRAMPTFLIYKDGERADELVGANPGALQQLIQKHSA</sequence>
<organism evidence="4 5">
    <name type="scientific">[Torrubiella] hemipterigena</name>
    <dbReference type="NCBI Taxonomy" id="1531966"/>
    <lineage>
        <taxon>Eukaryota</taxon>
        <taxon>Fungi</taxon>
        <taxon>Dikarya</taxon>
        <taxon>Ascomycota</taxon>
        <taxon>Pezizomycotina</taxon>
        <taxon>Sordariomycetes</taxon>
        <taxon>Hypocreomycetidae</taxon>
        <taxon>Hypocreales</taxon>
        <taxon>Clavicipitaceae</taxon>
        <taxon>Clavicipitaceae incertae sedis</taxon>
        <taxon>'Torrubiella' clade</taxon>
    </lineage>
</organism>
<dbReference type="OrthoDB" id="10263751at2759"/>
<dbReference type="InterPro" id="IPR013766">
    <property type="entry name" value="Thioredoxin_domain"/>
</dbReference>
<dbReference type="InterPro" id="IPR017937">
    <property type="entry name" value="Thioredoxin_CS"/>
</dbReference>
<comment type="similarity">
    <text evidence="1">Belongs to the thioredoxin family.</text>
</comment>
<dbReference type="SUPFAM" id="SSF52833">
    <property type="entry name" value="Thioredoxin-like"/>
    <property type="match status" value="1"/>
</dbReference>
<reference evidence="4 5" key="1">
    <citation type="journal article" date="2015" name="Genome Announc.">
        <title>Draft Genome Sequence and Gene Annotation of the Entomopathogenic Fungus Verticillium hemipterigenum.</title>
        <authorList>
            <person name="Horn F."/>
            <person name="Habel A."/>
            <person name="Scharf D.H."/>
            <person name="Dworschak J."/>
            <person name="Brakhage A.A."/>
            <person name="Guthke R."/>
            <person name="Hertweck C."/>
            <person name="Linde J."/>
        </authorList>
    </citation>
    <scope>NUCLEOTIDE SEQUENCE [LARGE SCALE GENOMIC DNA]</scope>
</reference>
<dbReference type="PROSITE" id="PS51352">
    <property type="entry name" value="THIOREDOXIN_2"/>
    <property type="match status" value="1"/>
</dbReference>
<dbReference type="STRING" id="1531966.A0A0A1TI72"/>
<proteinExistence type="inferred from homology"/>
<dbReference type="Gene3D" id="3.40.30.10">
    <property type="entry name" value="Glutaredoxin"/>
    <property type="match status" value="1"/>
</dbReference>
<dbReference type="GO" id="GO:0005739">
    <property type="term" value="C:mitochondrion"/>
    <property type="evidence" value="ECO:0007669"/>
    <property type="project" value="EnsemblFungi"/>
</dbReference>
<evidence type="ECO:0000313" key="4">
    <source>
        <dbReference type="EMBL" id="CEJ90265.1"/>
    </source>
</evidence>
<feature type="domain" description="Thioredoxin" evidence="3">
    <location>
        <begin position="22"/>
        <end position="135"/>
    </location>
</feature>
<name>A0A0A1TI72_9HYPO</name>
<dbReference type="Pfam" id="PF00085">
    <property type="entry name" value="Thioredoxin"/>
    <property type="match status" value="1"/>
</dbReference>
<dbReference type="GO" id="GO:0034599">
    <property type="term" value="P:cellular response to oxidative stress"/>
    <property type="evidence" value="ECO:0007669"/>
    <property type="project" value="EnsemblFungi"/>
</dbReference>
<evidence type="ECO:0000256" key="1">
    <source>
        <dbReference type="ARBA" id="ARBA00008987"/>
    </source>
</evidence>
<dbReference type="PANTHER" id="PTHR46115">
    <property type="entry name" value="THIOREDOXIN-LIKE PROTEIN 1"/>
    <property type="match status" value="1"/>
</dbReference>
<dbReference type="Proteomes" id="UP000039046">
    <property type="component" value="Unassembled WGS sequence"/>
</dbReference>
<dbReference type="GO" id="GO:0015035">
    <property type="term" value="F:protein-disulfide reductase activity"/>
    <property type="evidence" value="ECO:0007669"/>
    <property type="project" value="InterPro"/>
</dbReference>
<dbReference type="FunFam" id="3.40.30.10:FF:000245">
    <property type="entry name" value="Thioredoxin"/>
    <property type="match status" value="1"/>
</dbReference>
<dbReference type="HOGENOM" id="CLU_090389_14_5_1"/>
<keyword evidence="5" id="KW-1185">Reference proteome</keyword>
<protein>
    <recommendedName>
        <fullName evidence="3">Thioredoxin domain-containing protein</fullName>
    </recommendedName>
</protein>
<evidence type="ECO:0000259" key="3">
    <source>
        <dbReference type="PROSITE" id="PS51352"/>
    </source>
</evidence>
<dbReference type="CDD" id="cd02947">
    <property type="entry name" value="TRX_family"/>
    <property type="match status" value="1"/>
</dbReference>
<dbReference type="PROSITE" id="PS00194">
    <property type="entry name" value="THIOREDOXIN_1"/>
    <property type="match status" value="1"/>
</dbReference>
<dbReference type="EMBL" id="CDHN01000003">
    <property type="protein sequence ID" value="CEJ90265.1"/>
    <property type="molecule type" value="Genomic_DNA"/>
</dbReference>
<gene>
    <name evidence="4" type="ORF">VHEMI06059</name>
</gene>
<evidence type="ECO:0000256" key="2">
    <source>
        <dbReference type="ARBA" id="ARBA00023157"/>
    </source>
</evidence>
<dbReference type="InterPro" id="IPR036249">
    <property type="entry name" value="Thioredoxin-like_sf"/>
</dbReference>
<accession>A0A0A1TI72</accession>
<dbReference type="AlphaFoldDB" id="A0A0A1TI72"/>